<comment type="subcellular location">
    <subcellularLocation>
        <location evidence="1">Vacuole membrane</location>
        <topology evidence="1">Single-pass type II membrane protein</topology>
    </subcellularLocation>
</comment>
<protein>
    <recommendedName>
        <fullName evidence="19">Dipeptidyl aminopeptidase</fullName>
    </recommendedName>
</protein>
<dbReference type="InterPro" id="IPR002469">
    <property type="entry name" value="Peptidase_S9B_N"/>
</dbReference>
<evidence type="ECO:0000256" key="11">
    <source>
        <dbReference type="ARBA" id="ARBA00023136"/>
    </source>
</evidence>
<dbReference type="GO" id="GO:0008239">
    <property type="term" value="F:dipeptidyl-peptidase activity"/>
    <property type="evidence" value="ECO:0007669"/>
    <property type="project" value="TreeGrafter"/>
</dbReference>
<keyword evidence="9" id="KW-0735">Signal-anchor</keyword>
<evidence type="ECO:0000256" key="1">
    <source>
        <dbReference type="ARBA" id="ARBA00004576"/>
    </source>
</evidence>
<dbReference type="PANTHER" id="PTHR11731">
    <property type="entry name" value="PROTEASE FAMILY S9B,C DIPEPTIDYL-PEPTIDASE IV-RELATED"/>
    <property type="match status" value="1"/>
</dbReference>
<sequence>MANRTDYSPLAQDAEPPEISDVLTDPQAPPIYYGEGRFSPPSSLSDEDYADREKLLDPSRVERGSFEDGDTDRINVMREPGGLSLGKKRMTPLRCLVLSLGSLVLLAILLGFLREPGGLSLGKKRMTPLRCLVLSLGSLVLLAILLGFLAAQTYNQTSYRYRAPGNKHITMDHVFNGTFAADRQSLAWVSEAGDGVYSIEDGGAIKLVDLSTQTNRTLVKRSDVKDEHGNLLAFSSWSLSTDASHILLKTDYLKQYRHSSFGNFYIHRLSDGHTFPLIPPSNPPRVVHAAWSPTGRNIAWVMANDIYVVKEPSPDAQPLRLTYSGNATLFHGVPDWVYEEEVLASASALWWSPTSSHIAYLSERDLEVLASASALWWSPTSSHIAYLSLDETHVLEYVVPIYNPTNDADSVVPYGGDSIKIKYPKPGYGNPLVQVAVCDLTVIPTNLTASAASKVIQETVQNATTILAWDKQLKPEDQIISEVAWVGNETLVVREVGREAREGHVVLFDVSKTGKVAKGKIVRTKGEKGEEGDKGWIESEQNIVPLKETPGYLDILPTPEGYNHIALFSPPDSSTPIWLTSGEWEVTSSVLAVDEARGLVYFQAAKQSSIARGVYSVGLPSAKSLASRAPLPKPAEPVAHTDDSTLAWYSASFSPQGGYYVLNYDGPAVPWQKVIGVESKSQKPINYVLTDNADLNKTSALFQMPFITRSTIESDGYELNFMEIRPPNMDETGQSDGYELNFMEIRPPNMDETGRKKYPVLFRVYGGPGSQMVHSRFERDWHHYLACSLQYVIVVVDGRGTGFKGRKLRNPVRGNLGYWEVVDQINAARKLRNPVRGNLGYWEVVDQINAARIWAAKQYVDSKRIGIWGWSYGGFMTSKVLEADAGVHTLGMAVAPVTSWRLYDSVYTERYMGLPDNNPEGYVNASITKIDGFRHANYLLAHGSGDDNVHFANSAHLLDMLTQSKVRGFRFRMFTDSDHSIRERGAYRELHEWMTEYLMEKWGNGPRQRGW</sequence>
<evidence type="ECO:0000256" key="10">
    <source>
        <dbReference type="ARBA" id="ARBA00022989"/>
    </source>
</evidence>
<feature type="transmembrane region" description="Helical" evidence="14">
    <location>
        <begin position="93"/>
        <end position="112"/>
    </location>
</feature>
<evidence type="ECO:0000313" key="18">
    <source>
        <dbReference type="Proteomes" id="UP000663861"/>
    </source>
</evidence>
<organism evidence="17 18">
    <name type="scientific">Rhizoctonia solani</name>
    <dbReference type="NCBI Taxonomy" id="456999"/>
    <lineage>
        <taxon>Eukaryota</taxon>
        <taxon>Fungi</taxon>
        <taxon>Dikarya</taxon>
        <taxon>Basidiomycota</taxon>
        <taxon>Agaricomycotina</taxon>
        <taxon>Agaricomycetes</taxon>
        <taxon>Cantharellales</taxon>
        <taxon>Ceratobasidiaceae</taxon>
        <taxon>Rhizoctonia</taxon>
    </lineage>
</organism>
<keyword evidence="12" id="KW-0325">Glycoprotein</keyword>
<keyword evidence="7" id="KW-0378">Hydrolase</keyword>
<keyword evidence="3" id="KW-0031">Aminopeptidase</keyword>
<accession>A0A8H3DGB7</accession>
<dbReference type="SUPFAM" id="SSF82171">
    <property type="entry name" value="DPP6 N-terminal domain-like"/>
    <property type="match status" value="2"/>
</dbReference>
<keyword evidence="8" id="KW-0720">Serine protease</keyword>
<evidence type="ECO:0000256" key="9">
    <source>
        <dbReference type="ARBA" id="ARBA00022968"/>
    </source>
</evidence>
<proteinExistence type="inferred from homology"/>
<comment type="caution">
    <text evidence="17">The sequence shown here is derived from an EMBL/GenBank/DDBJ whole genome shotgun (WGS) entry which is preliminary data.</text>
</comment>
<dbReference type="InterPro" id="IPR050278">
    <property type="entry name" value="Serine_Prot_S9B/DPPIV"/>
</dbReference>
<dbReference type="GO" id="GO:0004177">
    <property type="term" value="F:aminopeptidase activity"/>
    <property type="evidence" value="ECO:0007669"/>
    <property type="project" value="UniProtKB-KW"/>
</dbReference>
<evidence type="ECO:0000256" key="13">
    <source>
        <dbReference type="SAM" id="MobiDB-lite"/>
    </source>
</evidence>
<evidence type="ECO:0000256" key="6">
    <source>
        <dbReference type="ARBA" id="ARBA00022692"/>
    </source>
</evidence>
<dbReference type="PROSITE" id="PS00708">
    <property type="entry name" value="PRO_ENDOPEP_SER"/>
    <property type="match status" value="1"/>
</dbReference>
<keyword evidence="4" id="KW-0926">Vacuole</keyword>
<dbReference type="InterPro" id="IPR001375">
    <property type="entry name" value="Peptidase_S9_cat"/>
</dbReference>
<feature type="domain" description="Peptidase S9 prolyl oligopeptidase catalytic" evidence="15">
    <location>
        <begin position="830"/>
        <end position="1001"/>
    </location>
</feature>
<dbReference type="AlphaFoldDB" id="A0A8H3DGB7"/>
<reference evidence="17" key="1">
    <citation type="submission" date="2021-01" db="EMBL/GenBank/DDBJ databases">
        <authorList>
            <person name="Kaushik A."/>
        </authorList>
    </citation>
    <scope>NUCLEOTIDE SEQUENCE</scope>
    <source>
        <strain evidence="17">AG4-RS23</strain>
    </source>
</reference>
<dbReference type="EMBL" id="CAJMWY010004266">
    <property type="protein sequence ID" value="CAE6526034.1"/>
    <property type="molecule type" value="Genomic_DNA"/>
</dbReference>
<evidence type="ECO:0000259" key="15">
    <source>
        <dbReference type="Pfam" id="PF00326"/>
    </source>
</evidence>
<evidence type="ECO:0000256" key="4">
    <source>
        <dbReference type="ARBA" id="ARBA00022554"/>
    </source>
</evidence>
<feature type="domain" description="Dipeptidylpeptidase IV N-terminal" evidence="16">
    <location>
        <begin position="367"/>
        <end position="671"/>
    </location>
</feature>
<dbReference type="Gene3D" id="2.140.10.30">
    <property type="entry name" value="Dipeptidylpeptidase IV, N-terminal domain"/>
    <property type="match status" value="2"/>
</dbReference>
<keyword evidence="5" id="KW-0645">Protease</keyword>
<keyword evidence="6 14" id="KW-0812">Transmembrane</keyword>
<dbReference type="InterPro" id="IPR029058">
    <property type="entry name" value="AB_hydrolase_fold"/>
</dbReference>
<feature type="region of interest" description="Disordered" evidence="13">
    <location>
        <begin position="1"/>
        <end position="54"/>
    </location>
</feature>
<dbReference type="Pfam" id="PF00326">
    <property type="entry name" value="Peptidase_S9"/>
    <property type="match status" value="1"/>
</dbReference>
<dbReference type="GO" id="GO:0005774">
    <property type="term" value="C:vacuolar membrane"/>
    <property type="evidence" value="ECO:0007669"/>
    <property type="project" value="UniProtKB-SubCell"/>
</dbReference>
<dbReference type="GO" id="GO:0006508">
    <property type="term" value="P:proteolysis"/>
    <property type="evidence" value="ECO:0007669"/>
    <property type="project" value="UniProtKB-KW"/>
</dbReference>
<evidence type="ECO:0000256" key="3">
    <source>
        <dbReference type="ARBA" id="ARBA00022438"/>
    </source>
</evidence>
<dbReference type="Proteomes" id="UP000663861">
    <property type="component" value="Unassembled WGS sequence"/>
</dbReference>
<dbReference type="SUPFAM" id="SSF53474">
    <property type="entry name" value="alpha/beta-Hydrolases"/>
    <property type="match status" value="2"/>
</dbReference>
<evidence type="ECO:0000256" key="7">
    <source>
        <dbReference type="ARBA" id="ARBA00022801"/>
    </source>
</evidence>
<evidence type="ECO:0000256" key="5">
    <source>
        <dbReference type="ARBA" id="ARBA00022670"/>
    </source>
</evidence>
<evidence type="ECO:0000256" key="14">
    <source>
        <dbReference type="SAM" id="Phobius"/>
    </source>
</evidence>
<dbReference type="Gene3D" id="3.40.50.1820">
    <property type="entry name" value="alpha/beta hydrolase"/>
    <property type="match status" value="2"/>
</dbReference>
<dbReference type="PANTHER" id="PTHR11731:SF200">
    <property type="entry name" value="DIPEPTIDYL PEPTIDASE 10, ISOFORM B"/>
    <property type="match status" value="1"/>
</dbReference>
<gene>
    <name evidence="17" type="ORF">RDB_LOCUS164340</name>
</gene>
<dbReference type="Pfam" id="PF00930">
    <property type="entry name" value="DPPIV_N"/>
    <property type="match status" value="1"/>
</dbReference>
<evidence type="ECO:0000313" key="17">
    <source>
        <dbReference type="EMBL" id="CAE6526034.1"/>
    </source>
</evidence>
<name>A0A8H3DGB7_9AGAM</name>
<evidence type="ECO:0000259" key="16">
    <source>
        <dbReference type="Pfam" id="PF00930"/>
    </source>
</evidence>
<dbReference type="GO" id="GO:0004252">
    <property type="term" value="F:serine-type endopeptidase activity"/>
    <property type="evidence" value="ECO:0007669"/>
    <property type="project" value="InterPro"/>
</dbReference>
<evidence type="ECO:0000256" key="2">
    <source>
        <dbReference type="ARBA" id="ARBA00006150"/>
    </source>
</evidence>
<evidence type="ECO:0008006" key="19">
    <source>
        <dbReference type="Google" id="ProtNLM"/>
    </source>
</evidence>
<dbReference type="GO" id="GO:0005886">
    <property type="term" value="C:plasma membrane"/>
    <property type="evidence" value="ECO:0007669"/>
    <property type="project" value="TreeGrafter"/>
</dbReference>
<evidence type="ECO:0000256" key="8">
    <source>
        <dbReference type="ARBA" id="ARBA00022825"/>
    </source>
</evidence>
<keyword evidence="11 14" id="KW-0472">Membrane</keyword>
<comment type="similarity">
    <text evidence="2">Belongs to the peptidase S9B family.</text>
</comment>
<dbReference type="InterPro" id="IPR002471">
    <property type="entry name" value="Pept_S9_AS"/>
</dbReference>
<keyword evidence="10 14" id="KW-1133">Transmembrane helix</keyword>
<evidence type="ECO:0000256" key="12">
    <source>
        <dbReference type="ARBA" id="ARBA00023180"/>
    </source>
</evidence>
<feature type="transmembrane region" description="Helical" evidence="14">
    <location>
        <begin position="132"/>
        <end position="151"/>
    </location>
</feature>